<comment type="caution">
    <text evidence="7">The sequence shown here is derived from an EMBL/GenBank/DDBJ whole genome shotgun (WGS) entry which is preliminary data.</text>
</comment>
<evidence type="ECO:0000256" key="4">
    <source>
        <dbReference type="ARBA" id="ARBA00023136"/>
    </source>
</evidence>
<gene>
    <name evidence="7" type="ORF">FGIG_02915</name>
</gene>
<keyword evidence="2 5" id="KW-0812">Transmembrane</keyword>
<proteinExistence type="predicted"/>
<keyword evidence="8" id="KW-1185">Reference proteome</keyword>
<dbReference type="PANTHER" id="PTHR46641">
    <property type="entry name" value="FMRFAMIDE RECEPTOR-RELATED"/>
    <property type="match status" value="1"/>
</dbReference>
<evidence type="ECO:0000313" key="8">
    <source>
        <dbReference type="Proteomes" id="UP000316759"/>
    </source>
</evidence>
<feature type="transmembrane region" description="Helical" evidence="5">
    <location>
        <begin position="276"/>
        <end position="296"/>
    </location>
</feature>
<feature type="transmembrane region" description="Helical" evidence="5">
    <location>
        <begin position="153"/>
        <end position="174"/>
    </location>
</feature>
<dbReference type="SUPFAM" id="SSF81321">
    <property type="entry name" value="Family A G protein-coupled receptor-like"/>
    <property type="match status" value="1"/>
</dbReference>
<feature type="transmembrane region" description="Helical" evidence="5">
    <location>
        <begin position="443"/>
        <end position="471"/>
    </location>
</feature>
<feature type="domain" description="G-protein coupled receptors family 1 profile" evidence="6">
    <location>
        <begin position="82"/>
        <end position="504"/>
    </location>
</feature>
<evidence type="ECO:0000313" key="7">
    <source>
        <dbReference type="EMBL" id="TPP66802.1"/>
    </source>
</evidence>
<dbReference type="OrthoDB" id="9990906at2759"/>
<feature type="transmembrane region" description="Helical" evidence="5">
    <location>
        <begin position="102"/>
        <end position="124"/>
    </location>
</feature>
<organism evidence="7 8">
    <name type="scientific">Fasciola gigantica</name>
    <name type="common">Giant liver fluke</name>
    <dbReference type="NCBI Taxonomy" id="46835"/>
    <lineage>
        <taxon>Eukaryota</taxon>
        <taxon>Metazoa</taxon>
        <taxon>Spiralia</taxon>
        <taxon>Lophotrochozoa</taxon>
        <taxon>Platyhelminthes</taxon>
        <taxon>Trematoda</taxon>
        <taxon>Digenea</taxon>
        <taxon>Plagiorchiida</taxon>
        <taxon>Echinostomata</taxon>
        <taxon>Echinostomatoidea</taxon>
        <taxon>Fasciolidae</taxon>
        <taxon>Fasciola</taxon>
    </lineage>
</organism>
<dbReference type="InterPro" id="IPR052954">
    <property type="entry name" value="GPCR-Ligand_Int"/>
</dbReference>
<dbReference type="GO" id="GO:0004930">
    <property type="term" value="F:G protein-coupled receptor activity"/>
    <property type="evidence" value="ECO:0007669"/>
    <property type="project" value="InterPro"/>
</dbReference>
<keyword evidence="7" id="KW-0675">Receptor</keyword>
<dbReference type="GO" id="GO:0016020">
    <property type="term" value="C:membrane"/>
    <property type="evidence" value="ECO:0007669"/>
    <property type="project" value="UniProtKB-SubCell"/>
</dbReference>
<dbReference type="PRINTS" id="PR00237">
    <property type="entry name" value="GPCRRHODOPSN"/>
</dbReference>
<evidence type="ECO:0000256" key="2">
    <source>
        <dbReference type="ARBA" id="ARBA00022692"/>
    </source>
</evidence>
<feature type="transmembrane region" description="Helical" evidence="5">
    <location>
        <begin position="66"/>
        <end position="90"/>
    </location>
</feature>
<protein>
    <submittedName>
        <fullName evidence="7">G-protein coupled receptor</fullName>
    </submittedName>
</protein>
<dbReference type="Proteomes" id="UP000316759">
    <property type="component" value="Unassembled WGS sequence"/>
</dbReference>
<evidence type="ECO:0000256" key="1">
    <source>
        <dbReference type="ARBA" id="ARBA00004370"/>
    </source>
</evidence>
<dbReference type="PANTHER" id="PTHR46641:SF25">
    <property type="entry name" value="CNMAMIDE RECEPTOR-RELATED"/>
    <property type="match status" value="1"/>
</dbReference>
<reference evidence="7 8" key="1">
    <citation type="submission" date="2019-04" db="EMBL/GenBank/DDBJ databases">
        <title>Annotation for the trematode Fasciola gigantica.</title>
        <authorList>
            <person name="Choi Y.-J."/>
        </authorList>
    </citation>
    <scope>NUCLEOTIDE SEQUENCE [LARGE SCALE GENOMIC DNA]</scope>
    <source>
        <strain evidence="7">Uganda_cow_1</strain>
    </source>
</reference>
<dbReference type="InterPro" id="IPR017452">
    <property type="entry name" value="GPCR_Rhodpsn_7TM"/>
</dbReference>
<dbReference type="PROSITE" id="PS50262">
    <property type="entry name" value="G_PROTEIN_RECEP_F1_2"/>
    <property type="match status" value="1"/>
</dbReference>
<dbReference type="STRING" id="46835.A0A504YY54"/>
<keyword evidence="3 5" id="KW-1133">Transmembrane helix</keyword>
<evidence type="ECO:0000256" key="5">
    <source>
        <dbReference type="SAM" id="Phobius"/>
    </source>
</evidence>
<feature type="transmembrane region" description="Helical" evidence="5">
    <location>
        <begin position="186"/>
        <end position="206"/>
    </location>
</feature>
<dbReference type="Gene3D" id="1.20.1070.10">
    <property type="entry name" value="Rhodopsin 7-helix transmembrane proteins"/>
    <property type="match status" value="1"/>
</dbReference>
<name>A0A504YY54_FASGI</name>
<feature type="transmembrane region" description="Helical" evidence="5">
    <location>
        <begin position="491"/>
        <end position="511"/>
    </location>
</feature>
<dbReference type="EMBL" id="SUNJ01001407">
    <property type="protein sequence ID" value="TPP66802.1"/>
    <property type="molecule type" value="Genomic_DNA"/>
</dbReference>
<keyword evidence="4 5" id="KW-0472">Membrane</keyword>
<sequence length="536" mass="61478">MQPPRSICHFINSDSLSTWLATINRSELQSSSKYSNSSSLIDVDTISSHLDILDSGSPQLCQIIRLIVYCVPPILFLIGSFGNILSFSVLSHRSTLYPSSYIYLAVLAVVDECVLFVGLLRQWIDRLTSHRLEDQHWILCKVLNFTGVTASCFSVWIIVAVTVERALVIILPFHSTQAERMKRSKVIILCLFMTMIGITCHFFVTVDIVTEMSIMSPSSTNLSITNVTRIDLDDSQFEDYHDSLMNSSEPLRVCEFRSPFKENGFRRVWIWLDATLYSYLPFFLITVFNMIILINLHEAHRRRFYLTPNWSGNGDQNKGMHPSLNRFCHSLSRFCRCPQRVNGSTRTKVCQFCAQSFPIDRFHEPPGLLTNTNRACVSTSFSNPHLLLHTLSQPTSRPIWPARTFGPTVNIRFGACRMNGYEVKTVNVERRARPTVTSEVRQLTVLLLLLSGTFLITTAPVVIVKLVIGWNHSQSIYRLIQLELLDCVAEMLMYTNHAANFYLYLVAGTRFRQEIKKLFRMRRCLGRGGRKHKRYF</sequence>
<dbReference type="AlphaFoldDB" id="A0A504YY54"/>
<dbReference type="Pfam" id="PF00001">
    <property type="entry name" value="7tm_1"/>
    <property type="match status" value="1"/>
</dbReference>
<dbReference type="InterPro" id="IPR000276">
    <property type="entry name" value="GPCR_Rhodpsn"/>
</dbReference>
<comment type="subcellular location">
    <subcellularLocation>
        <location evidence="1">Membrane</location>
    </subcellularLocation>
</comment>
<evidence type="ECO:0000256" key="3">
    <source>
        <dbReference type="ARBA" id="ARBA00022989"/>
    </source>
</evidence>
<accession>A0A504YY54</accession>
<evidence type="ECO:0000259" key="6">
    <source>
        <dbReference type="PROSITE" id="PS50262"/>
    </source>
</evidence>